<gene>
    <name evidence="1" type="ORF">AALA52_01105</name>
</gene>
<evidence type="ECO:0000313" key="1">
    <source>
        <dbReference type="EMBL" id="MEY8442869.1"/>
    </source>
</evidence>
<dbReference type="Proteomes" id="UP001565283">
    <property type="component" value="Unassembled WGS sequence"/>
</dbReference>
<reference evidence="1 2" key="1">
    <citation type="submission" date="2024-03" db="EMBL/GenBank/DDBJ databases">
        <title>Mouse gut bacterial collection (mGBC) of GemPharmatech.</title>
        <authorList>
            <person name="He Y."/>
            <person name="Dong L."/>
            <person name="Wu D."/>
            <person name="Gao X."/>
            <person name="Lin Z."/>
        </authorList>
    </citation>
    <scope>NUCLEOTIDE SEQUENCE [LARGE SCALE GENOMIC DNA]</scope>
    <source>
        <strain evidence="1 2">61-15</strain>
    </source>
</reference>
<organism evidence="1 2">
    <name type="scientific">Lactococcus ileimucosae</name>
    <dbReference type="NCBI Taxonomy" id="2941329"/>
    <lineage>
        <taxon>Bacteria</taxon>
        <taxon>Bacillati</taxon>
        <taxon>Bacillota</taxon>
        <taxon>Bacilli</taxon>
        <taxon>Lactobacillales</taxon>
        <taxon>Streptococcaceae</taxon>
        <taxon>Lactococcus</taxon>
    </lineage>
</organism>
<dbReference type="EMBL" id="JBCLSH010000002">
    <property type="protein sequence ID" value="MEY8442869.1"/>
    <property type="molecule type" value="Genomic_DNA"/>
</dbReference>
<evidence type="ECO:0000313" key="2">
    <source>
        <dbReference type="Proteomes" id="UP001565283"/>
    </source>
</evidence>
<keyword evidence="2" id="KW-1185">Reference proteome</keyword>
<protein>
    <submittedName>
        <fullName evidence="1">Uncharacterized protein</fullName>
    </submittedName>
</protein>
<name>A0ABV4D037_9LACT</name>
<proteinExistence type="predicted"/>
<sequence length="50" mass="5821">MNLGRLFTISDDQQFRYLENMGEEDHLIILNIPTPNVSYNALNNQLNKLV</sequence>
<accession>A0ABV4D037</accession>
<dbReference type="RefSeq" id="WP_369947722.1">
    <property type="nucleotide sequence ID" value="NZ_JBCLSH010000002.1"/>
</dbReference>
<comment type="caution">
    <text evidence="1">The sequence shown here is derived from an EMBL/GenBank/DDBJ whole genome shotgun (WGS) entry which is preliminary data.</text>
</comment>